<dbReference type="AlphaFoldDB" id="A0AAN1XZN0"/>
<sequence length="291" mass="30602">MKRTAFLGGAAAAVAALPHRAGAQPSLDLREVLDAIPGVTGVFARTMAPGPASFTWRANERFASASVIKLAIMTTVYRAYDAGTAHPEQLIRTRADDLIGGSDVLLGSPAGTPWKLDTLVKAMIHVSDNSASNTLITHFGIDTINNVMQQAGMTSSRLGRHFADVVPSWHKSANVVTPNDVATLLYAIEKGSREGVRTIASAQSCRAMINVMLGNDDTTKIVRGLPKGTPCAHKTGEIDGVRNDAAIVDPFGEVPYILVVLTRDLRDVSAGNAGIGAIAHRVDAALRGSAT</sequence>
<dbReference type="InterPro" id="IPR012338">
    <property type="entry name" value="Beta-lactam/transpept-like"/>
</dbReference>
<dbReference type="GO" id="GO:0046677">
    <property type="term" value="P:response to antibiotic"/>
    <property type="evidence" value="ECO:0007669"/>
    <property type="project" value="InterPro"/>
</dbReference>
<gene>
    <name evidence="2" type="ORF">WPS_26040</name>
</gene>
<name>A0AAN1XZN0_UNVUL</name>
<evidence type="ECO:0000313" key="3">
    <source>
        <dbReference type="Proteomes" id="UP001317532"/>
    </source>
</evidence>
<dbReference type="InterPro" id="IPR000871">
    <property type="entry name" value="Beta-lactam_class-A"/>
</dbReference>
<dbReference type="KEGG" id="vab:WPS_26040"/>
<proteinExistence type="predicted"/>
<dbReference type="GO" id="GO:0030655">
    <property type="term" value="P:beta-lactam antibiotic catabolic process"/>
    <property type="evidence" value="ECO:0007669"/>
    <property type="project" value="InterPro"/>
</dbReference>
<reference evidence="2 3" key="1">
    <citation type="journal article" date="2022" name="ISME Commun">
        <title>Vulcanimicrobium alpinus gen. nov. sp. nov., the first cultivated representative of the candidate phylum 'Eremiobacterota', is a metabolically versatile aerobic anoxygenic phototroph.</title>
        <authorList>
            <person name="Yabe S."/>
            <person name="Muto K."/>
            <person name="Abe K."/>
            <person name="Yokota A."/>
            <person name="Staudigel H."/>
            <person name="Tebo B.M."/>
        </authorList>
    </citation>
    <scope>NUCLEOTIDE SEQUENCE [LARGE SCALE GENOMIC DNA]</scope>
    <source>
        <strain evidence="2 3">WC8-2</strain>
    </source>
</reference>
<dbReference type="SUPFAM" id="SSF56601">
    <property type="entry name" value="beta-lactamase/transpeptidase-like"/>
    <property type="match status" value="1"/>
</dbReference>
<dbReference type="Pfam" id="PF13354">
    <property type="entry name" value="Beta-lactamase2"/>
    <property type="match status" value="1"/>
</dbReference>
<feature type="domain" description="Beta-lactamase class A catalytic" evidence="1">
    <location>
        <begin position="53"/>
        <end position="262"/>
    </location>
</feature>
<organism evidence="2 3">
    <name type="scientific">Vulcanimicrobium alpinum</name>
    <dbReference type="NCBI Taxonomy" id="3016050"/>
    <lineage>
        <taxon>Bacteria</taxon>
        <taxon>Bacillati</taxon>
        <taxon>Vulcanimicrobiota</taxon>
        <taxon>Vulcanimicrobiia</taxon>
        <taxon>Vulcanimicrobiales</taxon>
        <taxon>Vulcanimicrobiaceae</taxon>
        <taxon>Vulcanimicrobium</taxon>
    </lineage>
</organism>
<dbReference type="Proteomes" id="UP001317532">
    <property type="component" value="Chromosome"/>
</dbReference>
<dbReference type="InterPro" id="IPR045155">
    <property type="entry name" value="Beta-lactam_cat"/>
</dbReference>
<evidence type="ECO:0000259" key="1">
    <source>
        <dbReference type="Pfam" id="PF13354"/>
    </source>
</evidence>
<protein>
    <recommendedName>
        <fullName evidence="1">Beta-lactamase class A catalytic domain-containing protein</fullName>
    </recommendedName>
</protein>
<dbReference type="EMBL" id="AP025523">
    <property type="protein sequence ID" value="BDE07328.1"/>
    <property type="molecule type" value="Genomic_DNA"/>
</dbReference>
<accession>A0AAN1XZN0</accession>
<dbReference type="GO" id="GO:0008800">
    <property type="term" value="F:beta-lactamase activity"/>
    <property type="evidence" value="ECO:0007669"/>
    <property type="project" value="InterPro"/>
</dbReference>
<evidence type="ECO:0000313" key="2">
    <source>
        <dbReference type="EMBL" id="BDE07328.1"/>
    </source>
</evidence>
<dbReference type="PANTHER" id="PTHR35333">
    <property type="entry name" value="BETA-LACTAMASE"/>
    <property type="match status" value="1"/>
</dbReference>
<dbReference type="Gene3D" id="3.40.710.10">
    <property type="entry name" value="DD-peptidase/beta-lactamase superfamily"/>
    <property type="match status" value="1"/>
</dbReference>
<dbReference type="PANTHER" id="PTHR35333:SF3">
    <property type="entry name" value="BETA-LACTAMASE-TYPE TRANSPEPTIDASE FOLD CONTAINING PROTEIN"/>
    <property type="match status" value="1"/>
</dbReference>
<keyword evidence="3" id="KW-1185">Reference proteome</keyword>
<dbReference type="RefSeq" id="WP_317994929.1">
    <property type="nucleotide sequence ID" value="NZ_AP025523.1"/>
</dbReference>